<proteinExistence type="predicted"/>
<evidence type="ECO:0000256" key="1">
    <source>
        <dbReference type="SAM" id="MobiDB-lite"/>
    </source>
</evidence>
<keyword evidence="3" id="KW-1185">Reference proteome</keyword>
<accession>A0A6A6PDF1</accession>
<dbReference type="AlphaFoldDB" id="A0A6A6PDF1"/>
<dbReference type="EMBL" id="MU001670">
    <property type="protein sequence ID" value="KAF2461832.1"/>
    <property type="molecule type" value="Genomic_DNA"/>
</dbReference>
<reference evidence="2" key="1">
    <citation type="journal article" date="2020" name="Stud. Mycol.">
        <title>101 Dothideomycetes genomes: a test case for predicting lifestyles and emergence of pathogens.</title>
        <authorList>
            <person name="Haridas S."/>
            <person name="Albert R."/>
            <person name="Binder M."/>
            <person name="Bloem J."/>
            <person name="Labutti K."/>
            <person name="Salamov A."/>
            <person name="Andreopoulos B."/>
            <person name="Baker S."/>
            <person name="Barry K."/>
            <person name="Bills G."/>
            <person name="Bluhm B."/>
            <person name="Cannon C."/>
            <person name="Castanera R."/>
            <person name="Culley D."/>
            <person name="Daum C."/>
            <person name="Ezra D."/>
            <person name="Gonzalez J."/>
            <person name="Henrissat B."/>
            <person name="Kuo A."/>
            <person name="Liang C."/>
            <person name="Lipzen A."/>
            <person name="Lutzoni F."/>
            <person name="Magnuson J."/>
            <person name="Mondo S."/>
            <person name="Nolan M."/>
            <person name="Ohm R."/>
            <person name="Pangilinan J."/>
            <person name="Park H.-J."/>
            <person name="Ramirez L."/>
            <person name="Alfaro M."/>
            <person name="Sun H."/>
            <person name="Tritt A."/>
            <person name="Yoshinaga Y."/>
            <person name="Zwiers L.-H."/>
            <person name="Turgeon B."/>
            <person name="Goodwin S."/>
            <person name="Spatafora J."/>
            <person name="Crous P."/>
            <person name="Grigoriev I."/>
        </authorList>
    </citation>
    <scope>NUCLEOTIDE SEQUENCE</scope>
    <source>
        <strain evidence="2">ATCC 16933</strain>
    </source>
</reference>
<feature type="region of interest" description="Disordered" evidence="1">
    <location>
        <begin position="1"/>
        <end position="30"/>
    </location>
</feature>
<dbReference type="Proteomes" id="UP000799766">
    <property type="component" value="Unassembled WGS sequence"/>
</dbReference>
<evidence type="ECO:0000313" key="3">
    <source>
        <dbReference type="Proteomes" id="UP000799766"/>
    </source>
</evidence>
<name>A0A6A6PDF1_9PEZI</name>
<protein>
    <recommendedName>
        <fullName evidence="4">BTB domain-containing protein</fullName>
    </recommendedName>
</protein>
<sequence length="459" mass="51706">MAAENLPSTPKRRPKVQKDAVPPRGDTSKDITIAPGGDIVLSVHDGNNQEEFHYRVAGDKLKGASPYFANLLSGRFGEAMEVAKTHEALKSSYVSISDVPFEELPRINIADIGKISKVQSIRSLMADFLHALHGQDLSSAHPPMANLANLTIVADRFEALSAFSKFAHRRMWLQALDGRQKQKGVSASVPEERTRQKVLVGTMLNQNLWFSANSKKLVVEDSSRWNTDEIADDPSLPLWWHLPSGVEVELVYRRECVLETINSLQSHFLKLYTSGERQCRLGYDSSVQCDSFQLGEMVRYFCKIGTLRLQGTIFNDQFPEQYSGDIGRLLDSLRQCPNYQIDQNHQHCGLRTRLVPLLDLIQSLLSLGARSPEPGICAECWAHRRKEYAWKTAKRPLLWSFTANQNKLRLAHQARDCFEGHLAVRDMFTATERDWTGTKSLNLESLHRGLAASSAFSQN</sequence>
<organism evidence="2 3">
    <name type="scientific">Lineolata rhizophorae</name>
    <dbReference type="NCBI Taxonomy" id="578093"/>
    <lineage>
        <taxon>Eukaryota</taxon>
        <taxon>Fungi</taxon>
        <taxon>Dikarya</taxon>
        <taxon>Ascomycota</taxon>
        <taxon>Pezizomycotina</taxon>
        <taxon>Dothideomycetes</taxon>
        <taxon>Dothideomycetes incertae sedis</taxon>
        <taxon>Lineolatales</taxon>
        <taxon>Lineolataceae</taxon>
        <taxon>Lineolata</taxon>
    </lineage>
</organism>
<gene>
    <name evidence="2" type="ORF">BDY21DRAFT_1738</name>
</gene>
<evidence type="ECO:0008006" key="4">
    <source>
        <dbReference type="Google" id="ProtNLM"/>
    </source>
</evidence>
<dbReference type="OrthoDB" id="5398371at2759"/>
<evidence type="ECO:0000313" key="2">
    <source>
        <dbReference type="EMBL" id="KAF2461832.1"/>
    </source>
</evidence>